<dbReference type="InterPro" id="IPR000873">
    <property type="entry name" value="AMP-dep_synth/lig_dom"/>
</dbReference>
<dbReference type="InterPro" id="IPR025110">
    <property type="entry name" value="AMP-bd_C"/>
</dbReference>
<dbReference type="Proteomes" id="UP000537130">
    <property type="component" value="Unassembled WGS sequence"/>
</dbReference>
<evidence type="ECO:0000259" key="4">
    <source>
        <dbReference type="Pfam" id="PF00501"/>
    </source>
</evidence>
<dbReference type="GO" id="GO:0004467">
    <property type="term" value="F:long-chain fatty acid-CoA ligase activity"/>
    <property type="evidence" value="ECO:0007669"/>
    <property type="project" value="UniProtKB-EC"/>
</dbReference>
<evidence type="ECO:0000256" key="1">
    <source>
        <dbReference type="ARBA" id="ARBA00006432"/>
    </source>
</evidence>
<dbReference type="SUPFAM" id="SSF56801">
    <property type="entry name" value="Acetyl-CoA synthetase-like"/>
    <property type="match status" value="1"/>
</dbReference>
<sequence length="517" mass="57784">MSELGFWAFAQKDPSPLALVAPDGNKYTRGDLLAKANQVVHGLRELGLERGDAVAMMLPNCVEFYYIYLAATQAGFYMVPINWHLAGPEVAYILEDCEAKAFVSDQRVAKAASTAAEAAGFDTSRAFAVGDIPGFRSFDELVNGQPDTLPENRSAGQIMNYTSGTTGKPKGVKRPLPDMAPEDLYGMMAMFLMLFGIQPEDNNVHFCGSPLYHTAVLQFSGNSLHMGHAVVLVEKWDPEQTLKLIEEYKVTTSHMVPTQFIRMLKLPEEVRSRYDVSSTRHMIHAAAPCPPDIKRQMLDWWGNSIYEYYAGTEGGGTLCTPEGWLAHPGSVGSAWYGSEVKIYDDEGNELGPNQTGTIYMKLMDNSDFEYKGDTEKTKKNRIGNFFTLGDIGHLDEDGYLYLSDRKIDMIISGGANIYPAEIENVLILHDKVNDCAVFGVPNEDWGEEIKAVVQPIEGVEPSDALTEELMTFLEERLARMKLPRSIDYQAELPRDPNGKLYKRRLRDPYWEGHTRKV</sequence>
<evidence type="ECO:0000313" key="7">
    <source>
        <dbReference type="Proteomes" id="UP000537130"/>
    </source>
</evidence>
<dbReference type="EMBL" id="JACHWY010000001">
    <property type="protein sequence ID" value="MBB3046581.1"/>
    <property type="molecule type" value="Genomic_DNA"/>
</dbReference>
<dbReference type="PANTHER" id="PTHR43201:SF5">
    <property type="entry name" value="MEDIUM-CHAIN ACYL-COA LIGASE ACSF2, MITOCHONDRIAL"/>
    <property type="match status" value="1"/>
</dbReference>
<feature type="domain" description="AMP-dependent synthetase/ligase" evidence="4">
    <location>
        <begin position="7"/>
        <end position="361"/>
    </location>
</feature>
<dbReference type="Gene3D" id="3.40.50.12780">
    <property type="entry name" value="N-terminal domain of ligase-like"/>
    <property type="match status" value="1"/>
</dbReference>
<dbReference type="InterPro" id="IPR045851">
    <property type="entry name" value="AMP-bd_C_sf"/>
</dbReference>
<keyword evidence="7" id="KW-1185">Reference proteome</keyword>
<dbReference type="Pfam" id="PF13193">
    <property type="entry name" value="AMP-binding_C"/>
    <property type="match status" value="1"/>
</dbReference>
<proteinExistence type="inferred from homology"/>
<dbReference type="Gene3D" id="3.30.300.30">
    <property type="match status" value="1"/>
</dbReference>
<dbReference type="Pfam" id="PF00501">
    <property type="entry name" value="AMP-binding"/>
    <property type="match status" value="1"/>
</dbReference>
<dbReference type="PANTHER" id="PTHR43201">
    <property type="entry name" value="ACYL-COA SYNTHETASE"/>
    <property type="match status" value="1"/>
</dbReference>
<dbReference type="RefSeq" id="WP_183409269.1">
    <property type="nucleotide sequence ID" value="NZ_JACHWY010000001.1"/>
</dbReference>
<keyword evidence="2 6" id="KW-0436">Ligase</keyword>
<dbReference type="AlphaFoldDB" id="A0A7W4W353"/>
<dbReference type="InterPro" id="IPR042099">
    <property type="entry name" value="ANL_N_sf"/>
</dbReference>
<feature type="domain" description="AMP-binding enzyme C-terminal" evidence="5">
    <location>
        <begin position="421"/>
        <end position="499"/>
    </location>
</feature>
<dbReference type="EC" id="6.2.1.3" evidence="6"/>
<evidence type="ECO:0000256" key="2">
    <source>
        <dbReference type="ARBA" id="ARBA00022598"/>
    </source>
</evidence>
<comment type="caution">
    <text evidence="6">The sequence shown here is derived from an EMBL/GenBank/DDBJ whole genome shotgun (WGS) entry which is preliminary data.</text>
</comment>
<evidence type="ECO:0000256" key="3">
    <source>
        <dbReference type="SAM" id="MobiDB-lite"/>
    </source>
</evidence>
<comment type="similarity">
    <text evidence="1">Belongs to the ATP-dependent AMP-binding enzyme family.</text>
</comment>
<evidence type="ECO:0000259" key="5">
    <source>
        <dbReference type="Pfam" id="PF13193"/>
    </source>
</evidence>
<gene>
    <name evidence="6" type="ORF">FHR99_000817</name>
</gene>
<evidence type="ECO:0000313" key="6">
    <source>
        <dbReference type="EMBL" id="MBB3046581.1"/>
    </source>
</evidence>
<reference evidence="6 7" key="1">
    <citation type="submission" date="2020-08" db="EMBL/GenBank/DDBJ databases">
        <title>Genomic Encyclopedia of Type Strains, Phase III (KMG-III): the genomes of soil and plant-associated and newly described type strains.</title>
        <authorList>
            <person name="Whitman W."/>
        </authorList>
    </citation>
    <scope>NUCLEOTIDE SEQUENCE [LARGE SCALE GENOMIC DNA]</scope>
    <source>
        <strain evidence="6 7">CECT 8654</strain>
    </source>
</reference>
<feature type="compositionally biased region" description="Polar residues" evidence="3">
    <location>
        <begin position="154"/>
        <end position="166"/>
    </location>
</feature>
<protein>
    <submittedName>
        <fullName evidence="6">Long-chain acyl-CoA synthetase</fullName>
        <ecNumber evidence="6">6.2.1.3</ecNumber>
    </submittedName>
</protein>
<feature type="region of interest" description="Disordered" evidence="3">
    <location>
        <begin position="152"/>
        <end position="175"/>
    </location>
</feature>
<dbReference type="GO" id="GO:0031956">
    <property type="term" value="F:medium-chain fatty acid-CoA ligase activity"/>
    <property type="evidence" value="ECO:0007669"/>
    <property type="project" value="TreeGrafter"/>
</dbReference>
<organism evidence="6 7">
    <name type="scientific">Litorivivens lipolytica</name>
    <dbReference type="NCBI Taxonomy" id="1524264"/>
    <lineage>
        <taxon>Bacteria</taxon>
        <taxon>Pseudomonadati</taxon>
        <taxon>Pseudomonadota</taxon>
        <taxon>Gammaproteobacteria</taxon>
        <taxon>Litorivivens</taxon>
    </lineage>
</organism>
<accession>A0A7W4W353</accession>
<name>A0A7W4W353_9GAMM</name>